<dbReference type="Gene3D" id="3.40.50.11550">
    <property type="match status" value="2"/>
</dbReference>
<dbReference type="EMBL" id="SOZD01000006">
    <property type="protein sequence ID" value="TFF19667.1"/>
    <property type="molecule type" value="Genomic_DNA"/>
</dbReference>
<dbReference type="InterPro" id="IPR007314">
    <property type="entry name" value="Cofac_haem-bd_dom"/>
</dbReference>
<evidence type="ECO:0000313" key="3">
    <source>
        <dbReference type="Proteomes" id="UP000298179"/>
    </source>
</evidence>
<accession>A0A4Y8RCW9</accession>
<proteinExistence type="predicted"/>
<evidence type="ECO:0000313" key="2">
    <source>
        <dbReference type="EMBL" id="TFF19667.1"/>
    </source>
</evidence>
<dbReference type="RefSeq" id="WP_134763347.1">
    <property type="nucleotide sequence ID" value="NZ_SOZD01000006.1"/>
</dbReference>
<dbReference type="OrthoDB" id="9795827at2"/>
<keyword evidence="3" id="KW-1185">Reference proteome</keyword>
<evidence type="ECO:0000259" key="1">
    <source>
        <dbReference type="Pfam" id="PF04187"/>
    </source>
</evidence>
<dbReference type="CDD" id="cd14727">
    <property type="entry name" value="ChanN-like"/>
    <property type="match status" value="1"/>
</dbReference>
<protein>
    <recommendedName>
        <fullName evidence="1">Haem-binding uptake Tiki superfamily ChaN domain-containing protein</fullName>
    </recommendedName>
</protein>
<gene>
    <name evidence="2" type="ORF">E3C22_18390</name>
</gene>
<organism evidence="2 3">
    <name type="scientific">Jiella endophytica</name>
    <dbReference type="NCBI Taxonomy" id="2558362"/>
    <lineage>
        <taxon>Bacteria</taxon>
        <taxon>Pseudomonadati</taxon>
        <taxon>Pseudomonadota</taxon>
        <taxon>Alphaproteobacteria</taxon>
        <taxon>Hyphomicrobiales</taxon>
        <taxon>Aurantimonadaceae</taxon>
        <taxon>Jiella</taxon>
    </lineage>
</organism>
<sequence>MKSQYWIVPSIAAALCGVGYGVVGTMDGKPAAVSAVPSGPKPADAVPTAVADDTTTTKDDHKKLSLAYRDKTPADRVTLSYRRKGDDDFAEVKVATVEPFRGSVAVDERIAAAVAEDGVAKATPAGETALAPASLAGPGGNGASAFLKQVAAAGDAAARASAPAFESTPLSRRLLDNDQPQWQSRFFADNPLVGGIFQGDGNRSDASQLMGAAKAARYVLLGESHDNPDHHRLQSDIVGDLADGQSDLSMVFEMIPHRLGSVVSAFGTTKGRSIDLDDLPERLEWSERGWPEFSMYRPLFEAAKREGIAVSPGDLDRELVSSIASEGIAGLSAETRARLSLEGEADPALAADLMDEIRLAHCGLMPDGAIAPMATVQRARDGSLAASMTDAAKDGDQAVLIAGAGHVRNDRGVPALLNRRDPEGGTVSVRMMEVDGEDDAPADYGLRTEEPAPYDFTIFTPRASIEDPCEGLRARMKDKSGATAGE</sequence>
<reference evidence="2 3" key="1">
    <citation type="submission" date="2019-03" db="EMBL/GenBank/DDBJ databases">
        <title>Jiella endophytica sp. nov., a novel endophytic bacterium isolated from root of Ficus microcarpa Linn. f.</title>
        <authorList>
            <person name="Tuo L."/>
        </authorList>
    </citation>
    <scope>NUCLEOTIDE SEQUENCE [LARGE SCALE GENOMIC DNA]</scope>
    <source>
        <strain evidence="2 3">CBS5Q-3</strain>
    </source>
</reference>
<dbReference type="AlphaFoldDB" id="A0A4Y8RCW9"/>
<feature type="domain" description="Haem-binding uptake Tiki superfamily ChaN" evidence="1">
    <location>
        <begin position="210"/>
        <end position="416"/>
    </location>
</feature>
<comment type="caution">
    <text evidence="2">The sequence shown here is derived from an EMBL/GenBank/DDBJ whole genome shotgun (WGS) entry which is preliminary data.</text>
</comment>
<name>A0A4Y8RCW9_9HYPH</name>
<dbReference type="Proteomes" id="UP000298179">
    <property type="component" value="Unassembled WGS sequence"/>
</dbReference>
<dbReference type="SUPFAM" id="SSF159501">
    <property type="entry name" value="EreA/ChaN-like"/>
    <property type="match status" value="1"/>
</dbReference>
<dbReference type="Pfam" id="PF04187">
    <property type="entry name" value="Cofac_haem_bdg"/>
    <property type="match status" value="1"/>
</dbReference>